<evidence type="ECO:0000256" key="2">
    <source>
        <dbReference type="ARBA" id="ARBA00022448"/>
    </source>
</evidence>
<dbReference type="InterPro" id="IPR028082">
    <property type="entry name" value="Peripla_BP_I"/>
</dbReference>
<comment type="similarity">
    <text evidence="1">Belongs to the leucine-binding protein family.</text>
</comment>
<evidence type="ECO:0000256" key="5">
    <source>
        <dbReference type="SAM" id="SignalP"/>
    </source>
</evidence>
<dbReference type="CDD" id="cd06336">
    <property type="entry name" value="PBP1_ABC_ligand_binding-like"/>
    <property type="match status" value="1"/>
</dbReference>
<proteinExistence type="inferred from homology"/>
<reference evidence="7 8" key="1">
    <citation type="submission" date="2023-09" db="EMBL/GenBank/DDBJ databases">
        <authorList>
            <person name="Rey-Velasco X."/>
        </authorList>
    </citation>
    <scope>NUCLEOTIDE SEQUENCE [LARGE SCALE GENOMIC DNA]</scope>
    <source>
        <strain evidence="7 8">F158</strain>
    </source>
</reference>
<feature type="chain" id="PRO_5046235999" evidence="5">
    <location>
        <begin position="23"/>
        <end position="388"/>
    </location>
</feature>
<keyword evidence="4" id="KW-0029">Amino-acid transport</keyword>
<protein>
    <submittedName>
        <fullName evidence="7">ABC transporter substrate-binding protein</fullName>
    </submittedName>
</protein>
<evidence type="ECO:0000313" key="8">
    <source>
        <dbReference type="Proteomes" id="UP001265259"/>
    </source>
</evidence>
<dbReference type="EMBL" id="JAVRHL010000003">
    <property type="protein sequence ID" value="MDT0683329.1"/>
    <property type="molecule type" value="Genomic_DNA"/>
</dbReference>
<dbReference type="InterPro" id="IPR000709">
    <property type="entry name" value="Leu_Ile_Val-bd"/>
</dbReference>
<keyword evidence="2" id="KW-0813">Transport</keyword>
<feature type="signal peptide" evidence="5">
    <location>
        <begin position="1"/>
        <end position="22"/>
    </location>
</feature>
<keyword evidence="3 5" id="KW-0732">Signal</keyword>
<organism evidence="7 8">
    <name type="scientific">Tropicimonas omnivorans</name>
    <dbReference type="NCBI Taxonomy" id="3075590"/>
    <lineage>
        <taxon>Bacteria</taxon>
        <taxon>Pseudomonadati</taxon>
        <taxon>Pseudomonadota</taxon>
        <taxon>Alphaproteobacteria</taxon>
        <taxon>Rhodobacterales</taxon>
        <taxon>Roseobacteraceae</taxon>
        <taxon>Tropicimonas</taxon>
    </lineage>
</organism>
<evidence type="ECO:0000256" key="1">
    <source>
        <dbReference type="ARBA" id="ARBA00010062"/>
    </source>
</evidence>
<evidence type="ECO:0000313" key="7">
    <source>
        <dbReference type="EMBL" id="MDT0683329.1"/>
    </source>
</evidence>
<evidence type="ECO:0000256" key="3">
    <source>
        <dbReference type="ARBA" id="ARBA00022729"/>
    </source>
</evidence>
<dbReference type="PANTHER" id="PTHR30483:SF6">
    <property type="entry name" value="PERIPLASMIC BINDING PROTEIN OF ABC TRANSPORTER FOR NATURAL AMINO ACIDS"/>
    <property type="match status" value="1"/>
</dbReference>
<dbReference type="PANTHER" id="PTHR30483">
    <property type="entry name" value="LEUCINE-SPECIFIC-BINDING PROTEIN"/>
    <property type="match status" value="1"/>
</dbReference>
<evidence type="ECO:0000256" key="4">
    <source>
        <dbReference type="ARBA" id="ARBA00022970"/>
    </source>
</evidence>
<dbReference type="PRINTS" id="PR00337">
    <property type="entry name" value="LEUILEVALBP"/>
</dbReference>
<gene>
    <name evidence="7" type="ORF">RM543_11580</name>
</gene>
<dbReference type="InterPro" id="IPR051010">
    <property type="entry name" value="BCAA_transport"/>
</dbReference>
<dbReference type="SUPFAM" id="SSF53822">
    <property type="entry name" value="Periplasmic binding protein-like I"/>
    <property type="match status" value="1"/>
</dbReference>
<feature type="domain" description="Leucine-binding protein" evidence="6">
    <location>
        <begin position="25"/>
        <end position="374"/>
    </location>
</feature>
<dbReference type="RefSeq" id="WP_311691770.1">
    <property type="nucleotide sequence ID" value="NZ_JAVRHL010000003.1"/>
</dbReference>
<sequence>MKRTTILAAASALAMVATGAVAQETLKIGALVTMSGAGASWGNGMKRAAELAAEDVNEAGGLEVGDTTYQVEIIAYDDSYKANEAVTAANRLVFEDEVKYIIGTVGSAPILAIQPITEENGVITMTLGFTAQALGADKQYTFRPNPTTAEVAQPQIDWIVRTQGVETVGALFPKDETGEAIAEDLSGAYEQAGATLVATEFFERDRVDFIPLLTRIIAQGVDAIELDGNSPVTAGQIVQQARDLGFEGVIIRTGGPATQEIVNVAGEAATEGMFVHSAFDPGVASAKAYEERYVETYDEPMNGFSPFFYDGTKMLFQAMQDAGTVEDTEAVATAYENISDYEGILGTMNWTGSERYGIAHQLDSPFYIARVTGGEEEIVARCTSTGCE</sequence>
<dbReference type="Gene3D" id="3.40.50.2300">
    <property type="match status" value="2"/>
</dbReference>
<keyword evidence="8" id="KW-1185">Reference proteome</keyword>
<name>A0ABU3DI08_9RHOB</name>
<dbReference type="Pfam" id="PF13458">
    <property type="entry name" value="Peripla_BP_6"/>
    <property type="match status" value="1"/>
</dbReference>
<dbReference type="InterPro" id="IPR028081">
    <property type="entry name" value="Leu-bd"/>
</dbReference>
<comment type="caution">
    <text evidence="7">The sequence shown here is derived from an EMBL/GenBank/DDBJ whole genome shotgun (WGS) entry which is preliminary data.</text>
</comment>
<evidence type="ECO:0000259" key="6">
    <source>
        <dbReference type="Pfam" id="PF13458"/>
    </source>
</evidence>
<dbReference type="Proteomes" id="UP001265259">
    <property type="component" value="Unassembled WGS sequence"/>
</dbReference>
<accession>A0ABU3DI08</accession>